<feature type="compositionally biased region" description="Basic and acidic residues" evidence="1">
    <location>
        <begin position="27"/>
        <end position="41"/>
    </location>
</feature>
<keyword evidence="3" id="KW-1185">Reference proteome</keyword>
<organism evidence="2 3">
    <name type="scientific">Pleurodeles waltl</name>
    <name type="common">Iberian ribbed newt</name>
    <dbReference type="NCBI Taxonomy" id="8319"/>
    <lineage>
        <taxon>Eukaryota</taxon>
        <taxon>Metazoa</taxon>
        <taxon>Chordata</taxon>
        <taxon>Craniata</taxon>
        <taxon>Vertebrata</taxon>
        <taxon>Euteleostomi</taxon>
        <taxon>Amphibia</taxon>
        <taxon>Batrachia</taxon>
        <taxon>Caudata</taxon>
        <taxon>Salamandroidea</taxon>
        <taxon>Salamandridae</taxon>
        <taxon>Pleurodelinae</taxon>
        <taxon>Pleurodeles</taxon>
    </lineage>
</organism>
<comment type="caution">
    <text evidence="2">The sequence shown here is derived from an EMBL/GenBank/DDBJ whole genome shotgun (WGS) entry which is preliminary data.</text>
</comment>
<accession>A0AAV7TSF4</accession>
<dbReference type="AlphaFoldDB" id="A0AAV7TSF4"/>
<gene>
    <name evidence="2" type="ORF">NDU88_004365</name>
</gene>
<feature type="compositionally biased region" description="Basic and acidic residues" evidence="1">
    <location>
        <begin position="55"/>
        <end position="68"/>
    </location>
</feature>
<feature type="region of interest" description="Disordered" evidence="1">
    <location>
        <begin position="1"/>
        <end position="68"/>
    </location>
</feature>
<dbReference type="EMBL" id="JANPWB010000006">
    <property type="protein sequence ID" value="KAJ1179129.1"/>
    <property type="molecule type" value="Genomic_DNA"/>
</dbReference>
<proteinExistence type="predicted"/>
<evidence type="ECO:0000256" key="1">
    <source>
        <dbReference type="SAM" id="MobiDB-lite"/>
    </source>
</evidence>
<sequence length="237" mass="26745">MGCVQAGATSKSLGRGRPNLLGRKEKRTSFEDARNKPHSAEGSEEASLKKLKTRGKTEETRQNGSEEWKDPDCIALPRFMSRLYPLEDIKEKLPEAVHVDSVVAILVGKGSSTDLMKYMEQLAEFLSYIAFDSVRASTFSCGASVMARRNLHLEGWNAKVAKRSMALCLPFTGYRLFGHELEEKLHQVFKEQKYSLSFQQPQKSRSSLVGPRPGTYKWVLDILDMGYRNEFLSCQAL</sequence>
<reference evidence="2" key="1">
    <citation type="journal article" date="2022" name="bioRxiv">
        <title>Sequencing and chromosome-scale assembly of the giantPleurodeles waltlgenome.</title>
        <authorList>
            <person name="Brown T."/>
            <person name="Elewa A."/>
            <person name="Iarovenko S."/>
            <person name="Subramanian E."/>
            <person name="Araus A.J."/>
            <person name="Petzold A."/>
            <person name="Susuki M."/>
            <person name="Suzuki K.-i.T."/>
            <person name="Hayashi T."/>
            <person name="Toyoda A."/>
            <person name="Oliveira C."/>
            <person name="Osipova E."/>
            <person name="Leigh N.D."/>
            <person name="Simon A."/>
            <person name="Yun M.H."/>
        </authorList>
    </citation>
    <scope>NUCLEOTIDE SEQUENCE</scope>
    <source>
        <strain evidence="2">20211129_DDA</strain>
        <tissue evidence="2">Liver</tissue>
    </source>
</reference>
<dbReference type="Proteomes" id="UP001066276">
    <property type="component" value="Chromosome 3_2"/>
</dbReference>
<name>A0AAV7TSF4_PLEWA</name>
<evidence type="ECO:0000313" key="2">
    <source>
        <dbReference type="EMBL" id="KAJ1179129.1"/>
    </source>
</evidence>
<evidence type="ECO:0000313" key="3">
    <source>
        <dbReference type="Proteomes" id="UP001066276"/>
    </source>
</evidence>
<protein>
    <submittedName>
        <fullName evidence="2">Uncharacterized protein</fullName>
    </submittedName>
</protein>